<evidence type="ECO:0000313" key="1">
    <source>
        <dbReference type="EMBL" id="KPQ43041.1"/>
    </source>
</evidence>
<dbReference type="EMBL" id="LKCM01000185">
    <property type="protein sequence ID" value="KPQ43041.1"/>
    <property type="molecule type" value="Genomic_DNA"/>
</dbReference>
<organism evidence="1 2">
    <name type="scientific">Candidatus Methanoperedens nitratireducens</name>
    <dbReference type="NCBI Taxonomy" id="1392998"/>
    <lineage>
        <taxon>Archaea</taxon>
        <taxon>Methanobacteriati</taxon>
        <taxon>Methanobacteriota</taxon>
        <taxon>Stenosarchaea group</taxon>
        <taxon>Methanomicrobia</taxon>
        <taxon>Methanosarcinales</taxon>
        <taxon>ANME-2 cluster</taxon>
        <taxon>Candidatus Methanoperedentaceae</taxon>
        <taxon>Candidatus Methanoperedens</taxon>
    </lineage>
</organism>
<dbReference type="Proteomes" id="UP000050360">
    <property type="component" value="Unassembled WGS sequence"/>
</dbReference>
<sequence>METIIEYDEFYKMKKDIKKGKIGKEKQDSQMEFEEFILSGCKCTG</sequence>
<protein>
    <submittedName>
        <fullName evidence="1">Uncharacterized protein</fullName>
    </submittedName>
</protein>
<dbReference type="AlphaFoldDB" id="A0A0P7ZH66"/>
<name>A0A0P7ZH66_9EURY</name>
<evidence type="ECO:0000313" key="2">
    <source>
        <dbReference type="Proteomes" id="UP000050360"/>
    </source>
</evidence>
<reference evidence="1 2" key="1">
    <citation type="submission" date="2015-09" db="EMBL/GenBank/DDBJ databases">
        <title>A metagenomics-based metabolic model of nitrate-dependent anaerobic oxidation of methane by Methanoperedens-like archaea.</title>
        <authorList>
            <person name="Arshad A."/>
            <person name="Speth D.R."/>
            <person name="De Graaf R.M."/>
            <person name="Op Den Camp H.J."/>
            <person name="Jetten M.S."/>
            <person name="Welte C.U."/>
        </authorList>
    </citation>
    <scope>NUCLEOTIDE SEQUENCE [LARGE SCALE GENOMIC DNA]</scope>
</reference>
<gene>
    <name evidence="1" type="ORF">MPEBLZ_02394</name>
</gene>
<proteinExistence type="predicted"/>
<accession>A0A0P7ZH66</accession>
<comment type="caution">
    <text evidence="1">The sequence shown here is derived from an EMBL/GenBank/DDBJ whole genome shotgun (WGS) entry which is preliminary data.</text>
</comment>